<reference evidence="1 2" key="1">
    <citation type="submission" date="2021-06" db="EMBL/GenBank/DDBJ databases">
        <title>Caerostris darwini draft genome.</title>
        <authorList>
            <person name="Kono N."/>
            <person name="Arakawa K."/>
        </authorList>
    </citation>
    <scope>NUCLEOTIDE SEQUENCE [LARGE SCALE GENOMIC DNA]</scope>
</reference>
<organism evidence="1 2">
    <name type="scientific">Caerostris darwini</name>
    <dbReference type="NCBI Taxonomy" id="1538125"/>
    <lineage>
        <taxon>Eukaryota</taxon>
        <taxon>Metazoa</taxon>
        <taxon>Ecdysozoa</taxon>
        <taxon>Arthropoda</taxon>
        <taxon>Chelicerata</taxon>
        <taxon>Arachnida</taxon>
        <taxon>Araneae</taxon>
        <taxon>Araneomorphae</taxon>
        <taxon>Entelegynae</taxon>
        <taxon>Araneoidea</taxon>
        <taxon>Araneidae</taxon>
        <taxon>Caerostris</taxon>
    </lineage>
</organism>
<dbReference type="AlphaFoldDB" id="A0AAV4R5Z5"/>
<evidence type="ECO:0008006" key="3">
    <source>
        <dbReference type="Google" id="ProtNLM"/>
    </source>
</evidence>
<sequence length="120" mass="13364">MKSQEVINASIPVLALFLGSFFCGRRRMEPAASGCPLQAINISCRQERFKAGVNCPRRICIAIRLIFDSPCQEGALPMLKTPRRANRRPITSTCKVATKSAGPMPSNWPHAVLHINWLQF</sequence>
<proteinExistence type="predicted"/>
<keyword evidence="2" id="KW-1185">Reference proteome</keyword>
<dbReference type="Proteomes" id="UP001054837">
    <property type="component" value="Unassembled WGS sequence"/>
</dbReference>
<gene>
    <name evidence="1" type="ORF">CDAR_379201</name>
</gene>
<name>A0AAV4R5Z5_9ARAC</name>
<evidence type="ECO:0000313" key="2">
    <source>
        <dbReference type="Proteomes" id="UP001054837"/>
    </source>
</evidence>
<comment type="caution">
    <text evidence="1">The sequence shown here is derived from an EMBL/GenBank/DDBJ whole genome shotgun (WGS) entry which is preliminary data.</text>
</comment>
<evidence type="ECO:0000313" key="1">
    <source>
        <dbReference type="EMBL" id="GIY16056.1"/>
    </source>
</evidence>
<accession>A0AAV4R5Z5</accession>
<dbReference type="EMBL" id="BPLQ01005630">
    <property type="protein sequence ID" value="GIY16056.1"/>
    <property type="molecule type" value="Genomic_DNA"/>
</dbReference>
<protein>
    <recommendedName>
        <fullName evidence="3">Secreted protein</fullName>
    </recommendedName>
</protein>